<proteinExistence type="predicted"/>
<accession>A0ABV0MIY6</accession>
<dbReference type="Proteomes" id="UP001476798">
    <property type="component" value="Unassembled WGS sequence"/>
</dbReference>
<keyword evidence="2" id="KW-1185">Reference proteome</keyword>
<evidence type="ECO:0000313" key="2">
    <source>
        <dbReference type="Proteomes" id="UP001476798"/>
    </source>
</evidence>
<dbReference type="EMBL" id="JAHRIO010001617">
    <property type="protein sequence ID" value="MEQ2159066.1"/>
    <property type="molecule type" value="Genomic_DNA"/>
</dbReference>
<organism evidence="1 2">
    <name type="scientific">Goodea atripinnis</name>
    <dbReference type="NCBI Taxonomy" id="208336"/>
    <lineage>
        <taxon>Eukaryota</taxon>
        <taxon>Metazoa</taxon>
        <taxon>Chordata</taxon>
        <taxon>Craniata</taxon>
        <taxon>Vertebrata</taxon>
        <taxon>Euteleostomi</taxon>
        <taxon>Actinopterygii</taxon>
        <taxon>Neopterygii</taxon>
        <taxon>Teleostei</taxon>
        <taxon>Neoteleostei</taxon>
        <taxon>Acanthomorphata</taxon>
        <taxon>Ovalentaria</taxon>
        <taxon>Atherinomorphae</taxon>
        <taxon>Cyprinodontiformes</taxon>
        <taxon>Goodeidae</taxon>
        <taxon>Goodea</taxon>
    </lineage>
</organism>
<protein>
    <submittedName>
        <fullName evidence="1">Uncharacterized protein</fullName>
    </submittedName>
</protein>
<reference evidence="1 2" key="1">
    <citation type="submission" date="2021-06" db="EMBL/GenBank/DDBJ databases">
        <authorList>
            <person name="Palmer J.M."/>
        </authorList>
    </citation>
    <scope>NUCLEOTIDE SEQUENCE [LARGE SCALE GENOMIC DNA]</scope>
    <source>
        <strain evidence="1 2">GA_2019</strain>
        <tissue evidence="1">Muscle</tissue>
    </source>
</reference>
<sequence length="81" mass="8958">MFPVRALPASWMETVSGLQVSRADFKIFSALLYFTHSQKLDDKVLSISWSQRTTPSGSECISCLVESLARGTCPEQETCSP</sequence>
<comment type="caution">
    <text evidence="1">The sequence shown here is derived from an EMBL/GenBank/DDBJ whole genome shotgun (WGS) entry which is preliminary data.</text>
</comment>
<gene>
    <name evidence="1" type="ORF">GOODEAATRI_018752</name>
</gene>
<name>A0ABV0MIY6_9TELE</name>
<evidence type="ECO:0000313" key="1">
    <source>
        <dbReference type="EMBL" id="MEQ2159066.1"/>
    </source>
</evidence>